<dbReference type="eggNOG" id="COG0367">
    <property type="taxonomic scope" value="Bacteria"/>
</dbReference>
<dbReference type="Gene3D" id="3.60.20.10">
    <property type="entry name" value="Glutamine Phosphoribosylpyrophosphate, subunit 1, domain 1"/>
    <property type="match status" value="1"/>
</dbReference>
<dbReference type="AlphaFoldDB" id="A0A081C5B4"/>
<evidence type="ECO:0000256" key="9">
    <source>
        <dbReference type="PIRSR" id="PIRSR001589-2"/>
    </source>
</evidence>
<dbReference type="STRING" id="1499967.U27_06754"/>
<dbReference type="InterPro" id="IPR006426">
    <property type="entry name" value="Asn_synth_AEB"/>
</dbReference>
<dbReference type="PIRSF" id="PIRSF001589">
    <property type="entry name" value="Asn_synthetase_glu-h"/>
    <property type="match status" value="1"/>
</dbReference>
<keyword evidence="8" id="KW-0028">Amino-acid biosynthesis</keyword>
<evidence type="ECO:0000313" key="12">
    <source>
        <dbReference type="Proteomes" id="UP000030661"/>
    </source>
</evidence>
<dbReference type="InterPro" id="IPR017932">
    <property type="entry name" value="GATase_2_dom"/>
</dbReference>
<dbReference type="InterPro" id="IPR051786">
    <property type="entry name" value="ASN_synthetase/amidase"/>
</dbReference>
<comment type="similarity">
    <text evidence="2">Belongs to the asparagine synthetase family.</text>
</comment>
<dbReference type="EC" id="6.3.5.4" evidence="3"/>
<dbReference type="InterPro" id="IPR014729">
    <property type="entry name" value="Rossmann-like_a/b/a_fold"/>
</dbReference>
<dbReference type="CDD" id="cd00712">
    <property type="entry name" value="AsnB"/>
    <property type="match status" value="1"/>
</dbReference>
<dbReference type="InterPro" id="IPR033738">
    <property type="entry name" value="AsnB_N"/>
</dbReference>
<protein>
    <recommendedName>
        <fullName evidence="3">asparagine synthase (glutamine-hydrolyzing)</fullName>
        <ecNumber evidence="3">6.3.5.4</ecNumber>
    </recommendedName>
</protein>
<organism evidence="11">
    <name type="scientific">Vecturithrix granuli</name>
    <dbReference type="NCBI Taxonomy" id="1499967"/>
    <lineage>
        <taxon>Bacteria</taxon>
        <taxon>Candidatus Moduliflexota</taxon>
        <taxon>Candidatus Vecturitrichia</taxon>
        <taxon>Candidatus Vecturitrichales</taxon>
        <taxon>Candidatus Vecturitrichaceae</taxon>
        <taxon>Candidatus Vecturithrix</taxon>
    </lineage>
</organism>
<evidence type="ECO:0000256" key="3">
    <source>
        <dbReference type="ARBA" id="ARBA00012737"/>
    </source>
</evidence>
<evidence type="ECO:0000256" key="2">
    <source>
        <dbReference type="ARBA" id="ARBA00005752"/>
    </source>
</evidence>
<dbReference type="NCBIfam" id="TIGR01536">
    <property type="entry name" value="asn_synth_AEB"/>
    <property type="match status" value="1"/>
</dbReference>
<dbReference type="GO" id="GO:0005524">
    <property type="term" value="F:ATP binding"/>
    <property type="evidence" value="ECO:0007669"/>
    <property type="project" value="UniProtKB-KW"/>
</dbReference>
<dbReference type="EMBL" id="DF820470">
    <property type="protein sequence ID" value="GAK59769.1"/>
    <property type="molecule type" value="Genomic_DNA"/>
</dbReference>
<feature type="active site" description="For GATase activity" evidence="8">
    <location>
        <position position="2"/>
    </location>
</feature>
<keyword evidence="4 9" id="KW-0547">Nucleotide-binding</keyword>
<accession>A0A081C5B4</accession>
<comment type="pathway">
    <text evidence="1">Amino-acid biosynthesis; L-asparagine biosynthesis; L-asparagine from L-aspartate (L-Gln route): step 1/1.</text>
</comment>
<evidence type="ECO:0000256" key="7">
    <source>
        <dbReference type="ARBA" id="ARBA00048741"/>
    </source>
</evidence>
<dbReference type="PROSITE" id="PS51278">
    <property type="entry name" value="GATASE_TYPE_2"/>
    <property type="match status" value="1"/>
</dbReference>
<dbReference type="GO" id="GO:0006529">
    <property type="term" value="P:asparagine biosynthetic process"/>
    <property type="evidence" value="ECO:0007669"/>
    <property type="project" value="UniProtKB-KW"/>
</dbReference>
<feature type="binding site" evidence="9">
    <location>
        <position position="300"/>
    </location>
    <ligand>
        <name>ATP</name>
        <dbReference type="ChEBI" id="CHEBI:30616"/>
    </ligand>
</feature>
<dbReference type="PANTHER" id="PTHR43284:SF1">
    <property type="entry name" value="ASPARAGINE SYNTHETASE"/>
    <property type="match status" value="1"/>
</dbReference>
<evidence type="ECO:0000256" key="8">
    <source>
        <dbReference type="PIRSR" id="PIRSR001589-1"/>
    </source>
</evidence>
<dbReference type="SUPFAM" id="SSF52402">
    <property type="entry name" value="Adenine nucleotide alpha hydrolases-like"/>
    <property type="match status" value="1"/>
</dbReference>
<keyword evidence="12" id="KW-1185">Reference proteome</keyword>
<feature type="domain" description="Glutamine amidotransferase type-2" evidence="10">
    <location>
        <begin position="2"/>
        <end position="213"/>
    </location>
</feature>
<dbReference type="Gene3D" id="3.40.50.620">
    <property type="entry name" value="HUPs"/>
    <property type="match status" value="1"/>
</dbReference>
<keyword evidence="5 9" id="KW-0067">ATP-binding</keyword>
<comment type="catalytic activity">
    <reaction evidence="7">
        <text>L-aspartate + L-glutamine + ATP + H2O = L-asparagine + L-glutamate + AMP + diphosphate + H(+)</text>
        <dbReference type="Rhea" id="RHEA:12228"/>
        <dbReference type="ChEBI" id="CHEBI:15377"/>
        <dbReference type="ChEBI" id="CHEBI:15378"/>
        <dbReference type="ChEBI" id="CHEBI:29985"/>
        <dbReference type="ChEBI" id="CHEBI:29991"/>
        <dbReference type="ChEBI" id="CHEBI:30616"/>
        <dbReference type="ChEBI" id="CHEBI:33019"/>
        <dbReference type="ChEBI" id="CHEBI:58048"/>
        <dbReference type="ChEBI" id="CHEBI:58359"/>
        <dbReference type="ChEBI" id="CHEBI:456215"/>
        <dbReference type="EC" id="6.3.5.4"/>
    </reaction>
</comment>
<sequence length="646" mass="74636">MCGIAGIVNYYQKRDVSKRLLQNMVSALEHRGPDDVGIYAKANVGLGVRRLSIIDLEKGHQPLTNEDSTIWIAYNGEIYNYKELRQELEKKNHQFRTDSDTEVLVHLYEELGRDLVTRLNGMFAFAIWDTKRQTLLLARDRIGIKPLFYHIGRDKLTFASEMKSLLYDPMVSRELNLQALSDYFSFLYVPDPSSIFKNIKKLPPAHTLEYVDGEVSIQRYWTIPYQKPEPEEDGLHRPALDSNQIKHYASEVRERLQEAVRRRMISDVPLGAFLSGGIDSSAITALMTQAANAPVKTFSIGFPNAGYYDERKYARKVATLFNTEHHEFEVEPNALEILPLLIKYFDEPFADSSAIPTYYLSKLARQHVTVCLSGTGGDEIFAGYRRYLIENLFEHYHKYPKFLQSLAMTLSKVLPVSRTSAVKEYFLLLKRFLDCPETSPMLRHINMMTCFQDEAKEALFAEGFGQNLAPSEYVISQYYKKSEELDDLTRTLHADFHTYLPGDLLVKEDRMTMAASLEGRVPFLDYEFVEYIASIPAELKIRKLTTKYILKEALRSLLPSGIIDRRKHGFAVPIGEWFKKDLKTYTTDVFQDQTTMQRGYIKSEYVLSLLNEHQKGIQDYSSQLWAVLVFELWCREYLDKPQEKDA</sequence>
<dbReference type="PANTHER" id="PTHR43284">
    <property type="entry name" value="ASPARAGINE SYNTHETASE (GLUTAMINE-HYDROLYZING)"/>
    <property type="match status" value="1"/>
</dbReference>
<keyword evidence="8" id="KW-0061">Asparagine biosynthesis</keyword>
<feature type="binding site" evidence="9">
    <location>
        <position position="100"/>
    </location>
    <ligand>
        <name>L-glutamine</name>
        <dbReference type="ChEBI" id="CHEBI:58359"/>
    </ligand>
</feature>
<evidence type="ECO:0000256" key="1">
    <source>
        <dbReference type="ARBA" id="ARBA00005187"/>
    </source>
</evidence>
<dbReference type="Pfam" id="PF00733">
    <property type="entry name" value="Asn_synthase"/>
    <property type="match status" value="1"/>
</dbReference>
<feature type="binding site" evidence="9">
    <location>
        <begin position="373"/>
        <end position="374"/>
    </location>
    <ligand>
        <name>ATP</name>
        <dbReference type="ChEBI" id="CHEBI:30616"/>
    </ligand>
</feature>
<dbReference type="HOGENOM" id="CLU_014658_3_1_0"/>
<dbReference type="Proteomes" id="UP000030661">
    <property type="component" value="Unassembled WGS sequence"/>
</dbReference>
<evidence type="ECO:0000259" key="10">
    <source>
        <dbReference type="PROSITE" id="PS51278"/>
    </source>
</evidence>
<proteinExistence type="inferred from homology"/>
<evidence type="ECO:0000256" key="5">
    <source>
        <dbReference type="ARBA" id="ARBA00022840"/>
    </source>
</evidence>
<dbReference type="SUPFAM" id="SSF56235">
    <property type="entry name" value="N-terminal nucleophile aminohydrolases (Ntn hydrolases)"/>
    <property type="match status" value="1"/>
</dbReference>
<evidence type="ECO:0000256" key="6">
    <source>
        <dbReference type="ARBA" id="ARBA00022962"/>
    </source>
</evidence>
<keyword evidence="6 8" id="KW-0315">Glutamine amidotransferase</keyword>
<reference evidence="11" key="1">
    <citation type="journal article" date="2015" name="PeerJ">
        <title>First genomic representation of candidate bacterial phylum KSB3 points to enhanced environmental sensing as a trigger of wastewater bulking.</title>
        <authorList>
            <person name="Sekiguchi Y."/>
            <person name="Ohashi A."/>
            <person name="Parks D.H."/>
            <person name="Yamauchi T."/>
            <person name="Tyson G.W."/>
            <person name="Hugenholtz P."/>
        </authorList>
    </citation>
    <scope>NUCLEOTIDE SEQUENCE [LARGE SCALE GENOMIC DNA]</scope>
</reference>
<dbReference type="GO" id="GO:0005829">
    <property type="term" value="C:cytosol"/>
    <property type="evidence" value="ECO:0007669"/>
    <property type="project" value="TreeGrafter"/>
</dbReference>
<evidence type="ECO:0000256" key="4">
    <source>
        <dbReference type="ARBA" id="ARBA00022741"/>
    </source>
</evidence>
<dbReference type="Pfam" id="PF13537">
    <property type="entry name" value="GATase_7"/>
    <property type="match status" value="1"/>
</dbReference>
<dbReference type="GO" id="GO:0004066">
    <property type="term" value="F:asparagine synthase (glutamine-hydrolyzing) activity"/>
    <property type="evidence" value="ECO:0007669"/>
    <property type="project" value="UniProtKB-EC"/>
</dbReference>
<dbReference type="CDD" id="cd01991">
    <property type="entry name" value="Asn_synthase_B_C"/>
    <property type="match status" value="1"/>
</dbReference>
<dbReference type="InterPro" id="IPR029055">
    <property type="entry name" value="Ntn_hydrolases_N"/>
</dbReference>
<name>A0A081C5B4_VECG1</name>
<evidence type="ECO:0000313" key="11">
    <source>
        <dbReference type="EMBL" id="GAK59769.1"/>
    </source>
</evidence>
<dbReference type="InterPro" id="IPR001962">
    <property type="entry name" value="Asn_synthase"/>
</dbReference>
<gene>
    <name evidence="11" type="ORF">U27_06754</name>
</gene>